<proteinExistence type="predicted"/>
<comment type="caution">
    <text evidence="1">The sequence shown here is derived from an EMBL/GenBank/DDBJ whole genome shotgun (WGS) entry which is preliminary data.</text>
</comment>
<organism evidence="1 2">
    <name type="scientific">Burkholderia contaminans</name>
    <dbReference type="NCBI Taxonomy" id="488447"/>
    <lineage>
        <taxon>Bacteria</taxon>
        <taxon>Pseudomonadati</taxon>
        <taxon>Pseudomonadota</taxon>
        <taxon>Betaproteobacteria</taxon>
        <taxon>Burkholderiales</taxon>
        <taxon>Burkholderiaceae</taxon>
        <taxon>Burkholderia</taxon>
        <taxon>Burkholderia cepacia complex</taxon>
    </lineage>
</organism>
<accession>A0AAP4R9G4</accession>
<protein>
    <submittedName>
        <fullName evidence="1">Uncharacterized protein</fullName>
    </submittedName>
</protein>
<dbReference type="Proteomes" id="UP001172109">
    <property type="component" value="Unassembled WGS sequence"/>
</dbReference>
<gene>
    <name evidence="1" type="ORF">QZM56_35960</name>
</gene>
<evidence type="ECO:0000313" key="1">
    <source>
        <dbReference type="EMBL" id="MDN7569907.1"/>
    </source>
</evidence>
<dbReference type="RefSeq" id="WP_025496465.1">
    <property type="nucleotide sequence ID" value="NZ_JAUJQS010000043.1"/>
</dbReference>
<evidence type="ECO:0000313" key="2">
    <source>
        <dbReference type="Proteomes" id="UP001172109"/>
    </source>
</evidence>
<sequence>MNQFLLRPLNALGRVTDEQVDQLRVIPGVRVSRVLTYIVAVCFDGDAAALQSILAGTAWDPDLIGKSRTYRLQAVMGPVSARSGAINDRPQLDDVLMQFAVEMSLPTRAHLYRYLEAFPQFRQELIEFAVSLVEDQFHPEPVDPGQAD</sequence>
<dbReference type="AlphaFoldDB" id="A0AAP4R9G4"/>
<name>A0AAP4R9G4_9BURK</name>
<reference evidence="1" key="1">
    <citation type="submission" date="2023-07" db="EMBL/GenBank/DDBJ databases">
        <title>A collection of bacterial strains from the Burkholderia cepacia Research Laboratory and Repository.</title>
        <authorList>
            <person name="Lipuma J."/>
            <person name="Spilker T."/>
            <person name="Caverly L."/>
        </authorList>
    </citation>
    <scope>NUCLEOTIDE SEQUENCE</scope>
    <source>
        <strain evidence="1">AU44979</strain>
    </source>
</reference>
<dbReference type="EMBL" id="JAUJQS010000043">
    <property type="protein sequence ID" value="MDN7569907.1"/>
    <property type="molecule type" value="Genomic_DNA"/>
</dbReference>